<keyword evidence="8" id="KW-1185">Reference proteome</keyword>
<evidence type="ECO:0000256" key="5">
    <source>
        <dbReference type="ARBA" id="ARBA00023295"/>
    </source>
</evidence>
<dbReference type="InterPro" id="IPR045053">
    <property type="entry name" value="MAN-like"/>
</dbReference>
<dbReference type="GO" id="GO:0016985">
    <property type="term" value="F:mannan endo-1,4-beta-mannosidase activity"/>
    <property type="evidence" value="ECO:0007669"/>
    <property type="project" value="UniProtKB-EC"/>
</dbReference>
<dbReference type="FunFam" id="3.20.20.80:FF:000299">
    <property type="entry name" value="Uncharacterized protein"/>
    <property type="match status" value="1"/>
</dbReference>
<dbReference type="InterPro" id="IPR001547">
    <property type="entry name" value="Glyco_hydro_5"/>
</dbReference>
<dbReference type="AlphaFoldDB" id="A0A9W9C377"/>
<dbReference type="PANTHER" id="PTHR31451">
    <property type="match status" value="1"/>
</dbReference>
<organism evidence="7 8">
    <name type="scientific">Didymella glomerata</name>
    <dbReference type="NCBI Taxonomy" id="749621"/>
    <lineage>
        <taxon>Eukaryota</taxon>
        <taxon>Fungi</taxon>
        <taxon>Dikarya</taxon>
        <taxon>Ascomycota</taxon>
        <taxon>Pezizomycotina</taxon>
        <taxon>Dothideomycetes</taxon>
        <taxon>Pleosporomycetidae</taxon>
        <taxon>Pleosporales</taxon>
        <taxon>Pleosporineae</taxon>
        <taxon>Didymellaceae</taxon>
        <taxon>Didymella</taxon>
    </lineage>
</organism>
<evidence type="ECO:0000256" key="4">
    <source>
        <dbReference type="ARBA" id="ARBA00022801"/>
    </source>
</evidence>
<comment type="caution">
    <text evidence="7">The sequence shown here is derived from an EMBL/GenBank/DDBJ whole genome shotgun (WGS) entry which is preliminary data.</text>
</comment>
<name>A0A9W9C377_9PLEO</name>
<dbReference type="InterPro" id="IPR017853">
    <property type="entry name" value="GH"/>
</dbReference>
<accession>A0A9W9C377</accession>
<comment type="catalytic activity">
    <reaction evidence="1">
        <text>Random hydrolysis of (1-&gt;4)-beta-D-mannosidic linkages in mannans, galactomannans and glucomannans.</text>
        <dbReference type="EC" id="3.2.1.78"/>
    </reaction>
</comment>
<keyword evidence="5" id="KW-0326">Glycosidase</keyword>
<evidence type="ECO:0000256" key="2">
    <source>
        <dbReference type="ARBA" id="ARBA00005641"/>
    </source>
</evidence>
<evidence type="ECO:0000259" key="6">
    <source>
        <dbReference type="Pfam" id="PF26410"/>
    </source>
</evidence>
<dbReference type="Gene3D" id="3.20.20.80">
    <property type="entry name" value="Glycosidases"/>
    <property type="match status" value="1"/>
</dbReference>
<sequence>MNYWACMNMAADGNSGGNYSRLVTELDQMAAKGINHLRIMAGSEGAPTPQPFRMNPPLMNAPGQYNEDIFKGLDICLAEMSKRGMRATMTLSNEWQWSGGFGQYVSWANNNTQIPYPESWNLTAPPQRSTPGTGWGNYTKQGVDAAPYSDFTRFANLIYNNTQAETWYRDHIKTVMTRTNSVTGRLYSSDPTIMTWQPANEPQAANELGYVGISLLPNPDDLLFPWVDRITAYIRSLAPKQLISLGFEGKQGEFYFKYAQNFSTIDYATTHCWVQNWGVYDMYNASEANLKAAQDFAVTFMRNSSKWAADIGKPVFLEEFGMARDNWENKDKEYPYLSSASTSHKDAYFKAIIGTVMDEFRNGGAYVGTSPWAYGGIYRPETQHVNEFGMVWAGDPPHESPGWYDLYDTDSAMDIVAAQQKTIASWIKEHSQNCTSP</sequence>
<dbReference type="Proteomes" id="UP001140562">
    <property type="component" value="Unassembled WGS sequence"/>
</dbReference>
<reference evidence="7" key="1">
    <citation type="submission" date="2022-10" db="EMBL/GenBank/DDBJ databases">
        <title>Tapping the CABI collections for fungal endophytes: first genome assemblies for Collariella, Neodidymelliopsis, Ascochyta clinopodiicola, Didymella pomorum, Didymosphaeria variabile, Neocosmospora piperis and Neocucurbitaria cava.</title>
        <authorList>
            <person name="Hill R."/>
        </authorList>
    </citation>
    <scope>NUCLEOTIDE SEQUENCE</scope>
    <source>
        <strain evidence="7">IMI 360193</strain>
    </source>
</reference>
<feature type="domain" description="Glycoside hydrolase family 5" evidence="6">
    <location>
        <begin position="1"/>
        <end position="425"/>
    </location>
</feature>
<dbReference type="SUPFAM" id="SSF51445">
    <property type="entry name" value="(Trans)glycosidases"/>
    <property type="match status" value="1"/>
</dbReference>
<evidence type="ECO:0000256" key="1">
    <source>
        <dbReference type="ARBA" id="ARBA00001678"/>
    </source>
</evidence>
<proteinExistence type="inferred from homology"/>
<comment type="similarity">
    <text evidence="2">Belongs to the glycosyl hydrolase 5 (cellulase A) family.</text>
</comment>
<gene>
    <name evidence="7" type="ORF">N0V87_001987</name>
</gene>
<evidence type="ECO:0000313" key="8">
    <source>
        <dbReference type="Proteomes" id="UP001140562"/>
    </source>
</evidence>
<evidence type="ECO:0000313" key="7">
    <source>
        <dbReference type="EMBL" id="KAJ4341246.1"/>
    </source>
</evidence>
<dbReference type="EC" id="3.2.1.78" evidence="3"/>
<dbReference type="PANTHER" id="PTHR31451:SF40">
    <property type="entry name" value="GLYCOSIDE HYDROLASE FAMILY 5 DOMAIN-CONTAINING PROTEIN"/>
    <property type="match status" value="1"/>
</dbReference>
<evidence type="ECO:0000256" key="3">
    <source>
        <dbReference type="ARBA" id="ARBA00012706"/>
    </source>
</evidence>
<protein>
    <recommendedName>
        <fullName evidence="3">mannan endo-1,4-beta-mannosidase</fullName>
        <ecNumber evidence="3">3.2.1.78</ecNumber>
    </recommendedName>
</protein>
<dbReference type="Pfam" id="PF26410">
    <property type="entry name" value="GH5_mannosidase"/>
    <property type="match status" value="1"/>
</dbReference>
<dbReference type="EMBL" id="JAPEUV010000012">
    <property type="protein sequence ID" value="KAJ4341246.1"/>
    <property type="molecule type" value="Genomic_DNA"/>
</dbReference>
<dbReference type="OrthoDB" id="406631at2759"/>
<keyword evidence="4" id="KW-0378">Hydrolase</keyword>